<evidence type="ECO:0000256" key="4">
    <source>
        <dbReference type="ARBA" id="ARBA00022525"/>
    </source>
</evidence>
<evidence type="ECO:0000256" key="9">
    <source>
        <dbReference type="ARBA" id="ARBA00023136"/>
    </source>
</evidence>
<dbReference type="AlphaFoldDB" id="A0A1U8CYP0"/>
<feature type="compositionally biased region" description="Polar residues" evidence="13">
    <location>
        <begin position="713"/>
        <end position="724"/>
    </location>
</feature>
<protein>
    <submittedName>
        <fullName evidence="17">Antigen WC1.1-like</fullName>
    </submittedName>
</protein>
<keyword evidence="6" id="KW-0732">Signal</keyword>
<evidence type="ECO:0000256" key="5">
    <source>
        <dbReference type="ARBA" id="ARBA00022692"/>
    </source>
</evidence>
<feature type="domain" description="SRCR" evidence="15">
    <location>
        <begin position="21"/>
        <end position="121"/>
    </location>
</feature>
<feature type="disulfide bond" evidence="12">
    <location>
        <begin position="566"/>
        <end position="576"/>
    </location>
</feature>
<feature type="disulfide bond" evidence="12">
    <location>
        <begin position="59"/>
        <end position="120"/>
    </location>
</feature>
<feature type="disulfide bond" evidence="12">
    <location>
        <begin position="535"/>
        <end position="596"/>
    </location>
</feature>
<evidence type="ECO:0000256" key="11">
    <source>
        <dbReference type="ARBA" id="ARBA00023180"/>
    </source>
</evidence>
<evidence type="ECO:0000256" key="7">
    <source>
        <dbReference type="ARBA" id="ARBA00022737"/>
    </source>
</evidence>
<accession>A0A1U8CYP0</accession>
<feature type="disulfide bond" evidence="12">
    <location>
        <begin position="395"/>
        <end position="459"/>
    </location>
</feature>
<feature type="disulfide bond" evidence="12">
    <location>
        <begin position="439"/>
        <end position="449"/>
    </location>
</feature>
<dbReference type="Pfam" id="PF00530">
    <property type="entry name" value="SRCR"/>
    <property type="match status" value="5"/>
</dbReference>
<proteinExistence type="predicted"/>
<evidence type="ECO:0000256" key="8">
    <source>
        <dbReference type="ARBA" id="ARBA00022989"/>
    </source>
</evidence>
<feature type="disulfide bond" evidence="12">
    <location>
        <begin position="90"/>
        <end position="100"/>
    </location>
</feature>
<evidence type="ECO:0000256" key="10">
    <source>
        <dbReference type="ARBA" id="ARBA00023157"/>
    </source>
</evidence>
<dbReference type="InParanoid" id="A0A1U8CYP0"/>
<feature type="disulfide bond" evidence="12">
    <location>
        <begin position="195"/>
        <end position="256"/>
    </location>
</feature>
<dbReference type="PANTHER" id="PTHR19331:SF468">
    <property type="entry name" value="SCAVENGER RECEPTOR CYSTEINE-RICH TYPE 1 PROTEIN M160"/>
    <property type="match status" value="1"/>
</dbReference>
<evidence type="ECO:0000256" key="1">
    <source>
        <dbReference type="ARBA" id="ARBA00004251"/>
    </source>
</evidence>
<dbReference type="GO" id="GO:0005576">
    <property type="term" value="C:extracellular region"/>
    <property type="evidence" value="ECO:0007669"/>
    <property type="project" value="UniProtKB-SubCell"/>
</dbReference>
<dbReference type="FunFam" id="3.10.250.10:FF:000006">
    <property type="entry name" value="neurotrypsin isoform X2"/>
    <property type="match status" value="1"/>
</dbReference>
<name>A0A1U8CYP0_ALLSI</name>
<dbReference type="KEGG" id="asn:102386743"/>
<dbReference type="PANTHER" id="PTHR19331">
    <property type="entry name" value="SCAVENGER RECEPTOR DOMAIN-CONTAINING"/>
    <property type="match status" value="1"/>
</dbReference>
<feature type="domain" description="SRCR" evidence="15">
    <location>
        <begin position="367"/>
        <end position="471"/>
    </location>
</feature>
<organism evidence="16 17">
    <name type="scientific">Alligator sinensis</name>
    <name type="common">Chinese alligator</name>
    <dbReference type="NCBI Taxonomy" id="38654"/>
    <lineage>
        <taxon>Eukaryota</taxon>
        <taxon>Metazoa</taxon>
        <taxon>Chordata</taxon>
        <taxon>Craniata</taxon>
        <taxon>Vertebrata</taxon>
        <taxon>Euteleostomi</taxon>
        <taxon>Archelosauria</taxon>
        <taxon>Archosauria</taxon>
        <taxon>Crocodylia</taxon>
        <taxon>Alligatoridae</taxon>
        <taxon>Alligatorinae</taxon>
        <taxon>Alligator</taxon>
    </lineage>
</organism>
<keyword evidence="10 12" id="KW-1015">Disulfide bond</keyword>
<reference evidence="17" key="1">
    <citation type="submission" date="2025-08" db="UniProtKB">
        <authorList>
            <consortium name="RefSeq"/>
        </authorList>
    </citation>
    <scope>IDENTIFICATION</scope>
</reference>
<evidence type="ECO:0000256" key="13">
    <source>
        <dbReference type="SAM" id="MobiDB-lite"/>
    </source>
</evidence>
<feature type="transmembrane region" description="Helical" evidence="14">
    <location>
        <begin position="620"/>
        <end position="642"/>
    </location>
</feature>
<feature type="disulfide bond" evidence="12">
    <location>
        <begin position="522"/>
        <end position="586"/>
    </location>
</feature>
<evidence type="ECO:0000256" key="12">
    <source>
        <dbReference type="PROSITE-ProRule" id="PRU00196"/>
    </source>
</evidence>
<keyword evidence="5 14" id="KW-0812">Transmembrane</keyword>
<dbReference type="InterPro" id="IPR036772">
    <property type="entry name" value="SRCR-like_dom_sf"/>
</dbReference>
<dbReference type="GO" id="GO:0005737">
    <property type="term" value="C:cytoplasm"/>
    <property type="evidence" value="ECO:0007669"/>
    <property type="project" value="UniProtKB-ARBA"/>
</dbReference>
<keyword evidence="7" id="KW-0677">Repeat</keyword>
<dbReference type="GO" id="GO:0005886">
    <property type="term" value="C:plasma membrane"/>
    <property type="evidence" value="ECO:0007669"/>
    <property type="project" value="UniProtKB-SubCell"/>
</dbReference>
<dbReference type="SUPFAM" id="SSF56487">
    <property type="entry name" value="SRCR-like"/>
    <property type="match status" value="5"/>
</dbReference>
<evidence type="ECO:0000256" key="14">
    <source>
        <dbReference type="SAM" id="Phobius"/>
    </source>
</evidence>
<evidence type="ECO:0000259" key="15">
    <source>
        <dbReference type="PROSITE" id="PS50287"/>
    </source>
</evidence>
<dbReference type="PROSITE" id="PS00420">
    <property type="entry name" value="SRCR_1"/>
    <property type="match status" value="1"/>
</dbReference>
<keyword evidence="9 14" id="KW-0472">Membrane</keyword>
<keyword evidence="8 14" id="KW-1133">Transmembrane helix</keyword>
<feature type="domain" description="SRCR" evidence="15">
    <location>
        <begin position="262"/>
        <end position="362"/>
    </location>
</feature>
<dbReference type="FunFam" id="3.10.250.10:FF:000002">
    <property type="entry name" value="Scavenger receptor cysteine-rich type 1 protein M130"/>
    <property type="match status" value="2"/>
</dbReference>
<feature type="disulfide bond" evidence="12">
    <location>
        <begin position="300"/>
        <end position="361"/>
    </location>
</feature>
<dbReference type="FunFam" id="3.10.250.10:FF:000004">
    <property type="entry name" value="Scavenger receptor cysteine-rich type 1 protein M130"/>
    <property type="match status" value="1"/>
</dbReference>
<evidence type="ECO:0000313" key="16">
    <source>
        <dbReference type="Proteomes" id="UP000189705"/>
    </source>
</evidence>
<feature type="disulfide bond" evidence="12">
    <location>
        <begin position="226"/>
        <end position="236"/>
    </location>
</feature>
<feature type="disulfide bond" evidence="12">
    <location>
        <begin position="287"/>
        <end position="351"/>
    </location>
</feature>
<feature type="region of interest" description="Disordered" evidence="13">
    <location>
        <begin position="709"/>
        <end position="763"/>
    </location>
</feature>
<feature type="region of interest" description="Disordered" evidence="13">
    <location>
        <begin position="793"/>
        <end position="827"/>
    </location>
</feature>
<dbReference type="FunFam" id="3.10.250.10:FF:000012">
    <property type="entry name" value="CD163 molecule like 1"/>
    <property type="match status" value="1"/>
</dbReference>
<dbReference type="GeneID" id="102386743"/>
<dbReference type="Proteomes" id="UP000189705">
    <property type="component" value="Unplaced"/>
</dbReference>
<gene>
    <name evidence="17" type="primary">LOC102386743</name>
</gene>
<feature type="domain" description="SRCR" evidence="15">
    <location>
        <begin position="157"/>
        <end position="257"/>
    </location>
</feature>
<dbReference type="PROSITE" id="PS50287">
    <property type="entry name" value="SRCR_2"/>
    <property type="match status" value="5"/>
</dbReference>
<keyword evidence="4" id="KW-0964">Secreted</keyword>
<comment type="caution">
    <text evidence="12">Lacks conserved residue(s) required for the propagation of feature annotation.</text>
</comment>
<evidence type="ECO:0000256" key="3">
    <source>
        <dbReference type="ARBA" id="ARBA00022475"/>
    </source>
</evidence>
<dbReference type="SMART" id="SM00202">
    <property type="entry name" value="SR"/>
    <property type="match status" value="5"/>
</dbReference>
<comment type="subcellular location">
    <subcellularLocation>
        <location evidence="1">Cell membrane</location>
        <topology evidence="1">Single-pass type I membrane protein</topology>
    </subcellularLocation>
    <subcellularLocation>
        <location evidence="2">Secreted</location>
    </subcellularLocation>
</comment>
<dbReference type="RefSeq" id="XP_014374168.2">
    <property type="nucleotide sequence ID" value="XM_014518682.2"/>
</dbReference>
<sequence length="827" mass="90197">MNQTGSHANDIGLICSRFTGFRLVNGSTHCSGRVEVQVLGAWGTLCDSRWDLSDAHVLCRQLDCGFAVSALGGGHFGKGTGPVWKDTFHCNGTEPHLWHCPVTALGAPQCLHDRDVGVICSGEWEATRSMQVYMPSRKQSYSMHFPSPPRPGRSESLILLNGESWCDGRVEISLGGTWSRVLDDQWDMNDASVVCRQLQCGDAEKAYHPVKSKRGTGPVGFRSVQCAGHEPNLMLCNTSLSDTVEAGIAEDVSVVCSGSRKIRLVNGAGRCAGRVEVYYQGTWGTICDDSWDLSDASIVCKQLKCGHAIEASASARYGEGSGQIWMDDVNCSGNESELWACPSRSWGQHNCRHKEDAGVLCSEFMDLRLVNGGRLEDGCAGRLEVFYNGTWGSVCYNQMTQATVEIICKQLSCGVGGAFAKEFAYGEGSGPTWLDHIECREHHSSLWQCPSESWDLQSCDNRIEETHISCSGTKENRTQNSFAACPGSTNCTDKEKLRVVGGEDGCSGRVEVWHRGSWGTVCDDFWDMADADVVCRQLGCGPAVSALGEAAFEEGTGPIWVEKLDCRGTESSLWHCPAKAWEDSNCHHKEDAAVNCSGAIEMISSPTGTDPPRTDSGRNMVPIVICIILGVLLCLVLIILAVQVRNARAQKRASKKFMKPVSEAVYEELDYSPMKEKYELFVHSDAPVTSEGSTGIYYDDAKEVHDPEKVLASRQNTEEATGTSDKSERSQDSQIEASVLPRDATSDGYDDAGEISDPEHSSAFHHNYEEISEVPEESDGRRDSLTGWSLHSLRTEGTSGADRKDPFLPPGDIDYDDVEDGFAGTLI</sequence>
<evidence type="ECO:0000256" key="2">
    <source>
        <dbReference type="ARBA" id="ARBA00004613"/>
    </source>
</evidence>
<dbReference type="InterPro" id="IPR001190">
    <property type="entry name" value="SRCR"/>
</dbReference>
<dbReference type="Gene3D" id="3.10.250.10">
    <property type="entry name" value="SRCR-like domain"/>
    <property type="match status" value="5"/>
</dbReference>
<evidence type="ECO:0000313" key="17">
    <source>
        <dbReference type="RefSeq" id="XP_014374168.2"/>
    </source>
</evidence>
<feature type="disulfide bond" evidence="12">
    <location>
        <begin position="331"/>
        <end position="341"/>
    </location>
</feature>
<evidence type="ECO:0000256" key="6">
    <source>
        <dbReference type="ARBA" id="ARBA00022729"/>
    </source>
</evidence>
<keyword evidence="11" id="KW-0325">Glycoprotein</keyword>
<feature type="domain" description="SRCR" evidence="15">
    <location>
        <begin position="497"/>
        <end position="597"/>
    </location>
</feature>
<dbReference type="PRINTS" id="PR00258">
    <property type="entry name" value="SPERACTRCPTR"/>
</dbReference>
<keyword evidence="3" id="KW-1003">Cell membrane</keyword>
<keyword evidence="16" id="KW-1185">Reference proteome</keyword>
<feature type="disulfide bond" evidence="12">
    <location>
        <begin position="46"/>
        <end position="110"/>
    </location>
</feature>